<feature type="binding site" evidence="6">
    <location>
        <position position="100"/>
    </location>
    <ligand>
        <name>[4Fe-4S] cluster</name>
        <dbReference type="ChEBI" id="CHEBI:49883"/>
        <label>2</label>
    </ligand>
</feature>
<feature type="binding site" evidence="6">
    <location>
        <position position="62"/>
    </location>
    <ligand>
        <name>[4Fe-4S] cluster</name>
        <dbReference type="ChEBI" id="CHEBI:49883"/>
        <label>1</label>
    </ligand>
</feature>
<evidence type="ECO:0000256" key="1">
    <source>
        <dbReference type="ARBA" id="ARBA00022485"/>
    </source>
</evidence>
<keyword evidence="6" id="KW-0963">Cytoplasm</keyword>
<feature type="binding site" evidence="6">
    <location>
        <position position="65"/>
    </location>
    <ligand>
        <name>[4Fe-4S] cluster</name>
        <dbReference type="ChEBI" id="CHEBI:49883"/>
        <label>1</label>
    </ligand>
</feature>
<dbReference type="PROSITE" id="PS51379">
    <property type="entry name" value="4FE4S_FER_2"/>
    <property type="match status" value="3"/>
</dbReference>
<feature type="binding site" evidence="6">
    <location>
        <position position="68"/>
    </location>
    <ligand>
        <name>[4Fe-4S] cluster</name>
        <dbReference type="ChEBI" id="CHEBI:49883"/>
        <label>1</label>
    </ligand>
</feature>
<feature type="binding site" evidence="6">
    <location>
        <position position="72"/>
    </location>
    <ligand>
        <name>[4Fe-4S] cluster</name>
        <dbReference type="ChEBI" id="CHEBI:49883"/>
        <label>1</label>
    </ligand>
</feature>
<reference evidence="8 9" key="1">
    <citation type="submission" date="2018-01" db="EMBL/GenBank/DDBJ databases">
        <title>Draft genome sequence of Paucibacter aquatile CR182 isolated from freshwater of the Nakdong River.</title>
        <authorList>
            <person name="Choi A."/>
            <person name="Chung E.J."/>
        </authorList>
    </citation>
    <scope>NUCLEOTIDE SEQUENCE [LARGE SCALE GENOMIC DNA]</scope>
    <source>
        <strain evidence="8 9">CR182</strain>
    </source>
</reference>
<dbReference type="InterPro" id="IPR004496">
    <property type="entry name" value="NapF"/>
</dbReference>
<keyword evidence="5 6" id="KW-0411">Iron-sulfur</keyword>
<dbReference type="PANTHER" id="PTHR24960">
    <property type="entry name" value="PHOTOSYSTEM I IRON-SULFUR CENTER-RELATED"/>
    <property type="match status" value="1"/>
</dbReference>
<keyword evidence="2 6" id="KW-0479">Metal-binding</keyword>
<accession>A0A2N8KVT2</accession>
<dbReference type="AlphaFoldDB" id="A0A2N8KVT2"/>
<comment type="cofactor">
    <cofactor evidence="6">
        <name>[4Fe-4S] cluster</name>
        <dbReference type="ChEBI" id="CHEBI:49883"/>
    </cofactor>
</comment>
<dbReference type="PROSITE" id="PS00198">
    <property type="entry name" value="4FE4S_FER_1"/>
    <property type="match status" value="1"/>
</dbReference>
<evidence type="ECO:0000313" key="8">
    <source>
        <dbReference type="EMBL" id="PND37574.1"/>
    </source>
</evidence>
<dbReference type="Gene3D" id="3.30.70.20">
    <property type="match status" value="2"/>
</dbReference>
<evidence type="ECO:0000256" key="3">
    <source>
        <dbReference type="ARBA" id="ARBA00022737"/>
    </source>
</evidence>
<dbReference type="GO" id="GO:0005737">
    <property type="term" value="C:cytoplasm"/>
    <property type="evidence" value="ECO:0007669"/>
    <property type="project" value="UniProtKB-SubCell"/>
</dbReference>
<dbReference type="InterPro" id="IPR017896">
    <property type="entry name" value="4Fe4S_Fe-S-bd"/>
</dbReference>
<dbReference type="GO" id="GO:0051539">
    <property type="term" value="F:4 iron, 4 sulfur cluster binding"/>
    <property type="evidence" value="ECO:0007669"/>
    <property type="project" value="UniProtKB-UniRule"/>
</dbReference>
<dbReference type="SUPFAM" id="SSF54862">
    <property type="entry name" value="4Fe-4S ferredoxins"/>
    <property type="match status" value="1"/>
</dbReference>
<keyword evidence="1 6" id="KW-0004">4Fe-4S</keyword>
<evidence type="ECO:0000256" key="5">
    <source>
        <dbReference type="ARBA" id="ARBA00023014"/>
    </source>
</evidence>
<feature type="binding site" evidence="6">
    <location>
        <position position="94"/>
    </location>
    <ligand>
        <name>[4Fe-4S] cluster</name>
        <dbReference type="ChEBI" id="CHEBI:49883"/>
        <label>2</label>
    </ligand>
</feature>
<dbReference type="InterPro" id="IPR050157">
    <property type="entry name" value="PSI_iron-sulfur_center"/>
</dbReference>
<evidence type="ECO:0000256" key="4">
    <source>
        <dbReference type="ARBA" id="ARBA00023004"/>
    </source>
</evidence>
<keyword evidence="4 6" id="KW-0408">Iron</keyword>
<organism evidence="8 9">
    <name type="scientific">Kinneretia aquatilis</name>
    <dbReference type="NCBI Taxonomy" id="2070761"/>
    <lineage>
        <taxon>Bacteria</taxon>
        <taxon>Pseudomonadati</taxon>
        <taxon>Pseudomonadota</taxon>
        <taxon>Betaproteobacteria</taxon>
        <taxon>Burkholderiales</taxon>
        <taxon>Sphaerotilaceae</taxon>
        <taxon>Roseateles</taxon>
    </lineage>
</organism>
<name>A0A2N8KVT2_9BURK</name>
<evidence type="ECO:0000256" key="6">
    <source>
        <dbReference type="HAMAP-Rule" id="MF_02201"/>
    </source>
</evidence>
<dbReference type="Proteomes" id="UP000235916">
    <property type="component" value="Unassembled WGS sequence"/>
</dbReference>
<evidence type="ECO:0000259" key="7">
    <source>
        <dbReference type="PROSITE" id="PS51379"/>
    </source>
</evidence>
<gene>
    <name evidence="6 8" type="primary">napF</name>
    <name evidence="8" type="ORF">C1O66_08585</name>
</gene>
<evidence type="ECO:0000313" key="9">
    <source>
        <dbReference type="Proteomes" id="UP000235916"/>
    </source>
</evidence>
<sequence>MLAAKSHGNVLALISNKAAGARAQHNARMDPGRRFLFRPSMARAAVQRPPGAVAEPAFLASCTRCDACIKACPAGVIRRGDGGFPEMDFRSAGCDACGACIPACTVSALRPPLLFRDWQAQIGAQCLAQQGVECRVCGEACDAAAIRFRPRLGGVAQPEVSPSACTACGACVGVCPSGAVSMRRA</sequence>
<dbReference type="PANTHER" id="PTHR24960:SF79">
    <property type="entry name" value="PHOTOSYSTEM I IRON-SULFUR CENTER"/>
    <property type="match status" value="1"/>
</dbReference>
<feature type="domain" description="4Fe-4S ferredoxin-type" evidence="7">
    <location>
        <begin position="83"/>
        <end position="114"/>
    </location>
</feature>
<comment type="subcellular location">
    <subcellularLocation>
        <location evidence="6">Cytoplasm</location>
    </subcellularLocation>
</comment>
<comment type="function">
    <text evidence="6">Could be involved in the maturation of NapA, the catalytic subunit of the periplasmic nitrate reductase, before its export into the periplasm.</text>
</comment>
<dbReference type="NCBIfam" id="TIGR00402">
    <property type="entry name" value="napF"/>
    <property type="match status" value="1"/>
</dbReference>
<dbReference type="InterPro" id="IPR017900">
    <property type="entry name" value="4Fe4S_Fe_S_CS"/>
</dbReference>
<feature type="domain" description="4Fe-4S ferredoxin-type" evidence="7">
    <location>
        <begin position="54"/>
        <end position="82"/>
    </location>
</feature>
<feature type="binding site" evidence="6">
    <location>
        <position position="175"/>
    </location>
    <ligand>
        <name>[4Fe-4S] cluster</name>
        <dbReference type="ChEBI" id="CHEBI:49883"/>
        <label>3</label>
    </ligand>
</feature>
<dbReference type="HAMAP" id="MF_02201">
    <property type="entry name" value="NapF"/>
    <property type="match status" value="1"/>
</dbReference>
<proteinExistence type="inferred from homology"/>
<feature type="binding site" evidence="6">
    <location>
        <position position="165"/>
    </location>
    <ligand>
        <name>[4Fe-4S] cluster</name>
        <dbReference type="ChEBI" id="CHEBI:49883"/>
        <label>3</label>
    </ligand>
</feature>
<comment type="subunit">
    <text evidence="6">Interacts with the cytoplasmic NapA precursor.</text>
</comment>
<feature type="binding site" evidence="6">
    <location>
        <position position="97"/>
    </location>
    <ligand>
        <name>[4Fe-4S] cluster</name>
        <dbReference type="ChEBI" id="CHEBI:49883"/>
        <label>2</label>
    </ligand>
</feature>
<feature type="binding site" evidence="6">
    <location>
        <position position="168"/>
    </location>
    <ligand>
        <name>[4Fe-4S] cluster</name>
        <dbReference type="ChEBI" id="CHEBI:49883"/>
        <label>3</label>
    </ligand>
</feature>
<keyword evidence="3 6" id="KW-0677">Repeat</keyword>
<comment type="caution">
    <text evidence="8">The sequence shown here is derived from an EMBL/GenBank/DDBJ whole genome shotgun (WGS) entry which is preliminary data.</text>
</comment>
<protein>
    <recommendedName>
        <fullName evidence="6">Ferredoxin-type protein NapF</fullName>
    </recommendedName>
</protein>
<feature type="binding site" evidence="6">
    <location>
        <position position="171"/>
    </location>
    <ligand>
        <name>[4Fe-4S] cluster</name>
        <dbReference type="ChEBI" id="CHEBI:49883"/>
        <label>3</label>
    </ligand>
</feature>
<dbReference type="Pfam" id="PF12838">
    <property type="entry name" value="Fer4_7"/>
    <property type="match status" value="2"/>
</dbReference>
<dbReference type="CDD" id="cd10564">
    <property type="entry name" value="NapF_like"/>
    <property type="match status" value="1"/>
</dbReference>
<dbReference type="EMBL" id="POSP01000003">
    <property type="protein sequence ID" value="PND37574.1"/>
    <property type="molecule type" value="Genomic_DNA"/>
</dbReference>
<dbReference type="OrthoDB" id="9808559at2"/>
<evidence type="ECO:0000256" key="2">
    <source>
        <dbReference type="ARBA" id="ARBA00022723"/>
    </source>
</evidence>
<feature type="domain" description="4Fe-4S ferredoxin-type" evidence="7">
    <location>
        <begin position="156"/>
        <end position="185"/>
    </location>
</feature>
<dbReference type="GO" id="GO:0046872">
    <property type="term" value="F:metal ion binding"/>
    <property type="evidence" value="ECO:0007669"/>
    <property type="project" value="UniProtKB-KW"/>
</dbReference>
<comment type="similarity">
    <text evidence="6">Belongs to the NapF family.</text>
</comment>
<keyword evidence="9" id="KW-1185">Reference proteome</keyword>
<feature type="binding site" evidence="6">
    <location>
        <position position="104"/>
    </location>
    <ligand>
        <name>[4Fe-4S] cluster</name>
        <dbReference type="ChEBI" id="CHEBI:49883"/>
        <label>2</label>
    </ligand>
</feature>